<organism evidence="1 2">
    <name type="scientific">Nostoc linckia z8</name>
    <dbReference type="NCBI Taxonomy" id="1628746"/>
    <lineage>
        <taxon>Bacteria</taxon>
        <taxon>Bacillati</taxon>
        <taxon>Cyanobacteriota</taxon>
        <taxon>Cyanophyceae</taxon>
        <taxon>Nostocales</taxon>
        <taxon>Nostocaceae</taxon>
        <taxon>Nostoc</taxon>
    </lineage>
</organism>
<sequence>MDLLSDHLFPTDGRLPEGWPNPRAYMRDPAAVAARMNEDGRRIAAEKGDCTLTDLTRLGWLQGQVQAHQASLSRDWDKLDEEVAAALGTVEAMRADHAPAEADEIVFVEDTAVVLTPIVREPQLADEDVAFGIERAA</sequence>
<dbReference type="RefSeq" id="WP_099084388.1">
    <property type="nucleotide sequence ID" value="NZ_LAHD01000265.1"/>
</dbReference>
<dbReference type="EMBL" id="LAHD01000265">
    <property type="protein sequence ID" value="PHJ89334.1"/>
    <property type="molecule type" value="Genomic_DNA"/>
</dbReference>
<evidence type="ECO:0000313" key="1">
    <source>
        <dbReference type="EMBL" id="PHJ89334.1"/>
    </source>
</evidence>
<name>A0A9Q5Z411_NOSLI</name>
<reference evidence="1 2" key="1">
    <citation type="submission" date="2015-02" db="EMBL/GenBank/DDBJ databases">
        <title>Nostoc linckia genome annotation.</title>
        <authorList>
            <person name="Zhou Z."/>
        </authorList>
    </citation>
    <scope>NUCLEOTIDE SEQUENCE [LARGE SCALE GENOMIC DNA]</scope>
    <source>
        <strain evidence="2">z8</strain>
    </source>
</reference>
<evidence type="ECO:0000313" key="2">
    <source>
        <dbReference type="Proteomes" id="UP000222310"/>
    </source>
</evidence>
<dbReference type="AlphaFoldDB" id="A0A9Q5Z411"/>
<proteinExistence type="predicted"/>
<accession>A0A9Q5Z411</accession>
<protein>
    <submittedName>
        <fullName evidence="1">Uncharacterized protein</fullName>
    </submittedName>
</protein>
<gene>
    <name evidence="1" type="ORF">VF08_37760</name>
</gene>
<comment type="caution">
    <text evidence="1">The sequence shown here is derived from an EMBL/GenBank/DDBJ whole genome shotgun (WGS) entry which is preliminary data.</text>
</comment>
<dbReference type="Proteomes" id="UP000222310">
    <property type="component" value="Unassembled WGS sequence"/>
</dbReference>